<dbReference type="RefSeq" id="XP_003747630.1">
    <property type="nucleotide sequence ID" value="XM_003747582.2"/>
</dbReference>
<accession>A0AAJ6QXX1</accession>
<name>A0AAJ6QXX1_9ACAR</name>
<evidence type="ECO:0000313" key="14">
    <source>
        <dbReference type="RefSeq" id="XP_003747630.1"/>
    </source>
</evidence>
<dbReference type="SUPFAM" id="SSF109604">
    <property type="entry name" value="HD-domain/PDEase-like"/>
    <property type="match status" value="1"/>
</dbReference>
<proteinExistence type="inferred from homology"/>
<dbReference type="FunFam" id="1.10.3210.10:FF:000012">
    <property type="entry name" value="HD domain containing 3"/>
    <property type="match status" value="1"/>
</dbReference>
<reference evidence="14" key="1">
    <citation type="submission" date="2025-08" db="UniProtKB">
        <authorList>
            <consortium name="RefSeq"/>
        </authorList>
    </citation>
    <scope>IDENTIFICATION</scope>
</reference>
<keyword evidence="4" id="KW-0464">Manganese</keyword>
<dbReference type="Gene3D" id="1.10.3210.10">
    <property type="entry name" value="Hypothetical protein af1432"/>
    <property type="match status" value="1"/>
</dbReference>
<comment type="cofactor">
    <cofactor evidence="1">
        <name>Mn(2+)</name>
        <dbReference type="ChEBI" id="CHEBI:29035"/>
    </cofactor>
</comment>
<comment type="catalytic activity">
    <reaction evidence="11">
        <text>guanosine 3',5'-bis(diphosphate) + H2O = GDP + diphosphate + H(+)</text>
        <dbReference type="Rhea" id="RHEA:14253"/>
        <dbReference type="ChEBI" id="CHEBI:15377"/>
        <dbReference type="ChEBI" id="CHEBI:15378"/>
        <dbReference type="ChEBI" id="CHEBI:33019"/>
        <dbReference type="ChEBI" id="CHEBI:58189"/>
        <dbReference type="ChEBI" id="CHEBI:77828"/>
        <dbReference type="EC" id="3.1.7.2"/>
    </reaction>
</comment>
<dbReference type="GO" id="GO:0008893">
    <property type="term" value="F:guanosine-3',5'-bis(diphosphate) 3'-diphosphatase activity"/>
    <property type="evidence" value="ECO:0007669"/>
    <property type="project" value="UniProtKB-EC"/>
</dbReference>
<sequence>MSASGLSDFVRACHFAAVKHTNQRRKDEAQTPYINHPLGVANHLVDCGLSDPALLCAAVLHDTVEDTDTTFEEIKDHFGQEVEALVREVSDDKSLPKMKRKELQIEHALHASPKAKLIKLADKLYNLEDLQRCTPKGWTEDRVNAYFEWAQKVVTNCKTGESPMLEEKVQKVLNSHFNKK</sequence>
<dbReference type="PANTHER" id="PTHR46246">
    <property type="entry name" value="GUANOSINE-3',5'-BIS(DIPHOSPHATE) 3'-PYROPHOSPHOHYDROLASE MESH1"/>
    <property type="match status" value="1"/>
</dbReference>
<dbReference type="Pfam" id="PF13328">
    <property type="entry name" value="HD_4"/>
    <property type="match status" value="1"/>
</dbReference>
<evidence type="ECO:0000256" key="1">
    <source>
        <dbReference type="ARBA" id="ARBA00001936"/>
    </source>
</evidence>
<comment type="similarity">
    <text evidence="7">Belongs to the MESH1 family.</text>
</comment>
<evidence type="ECO:0000256" key="6">
    <source>
        <dbReference type="ARBA" id="ARBA00037781"/>
    </source>
</evidence>
<dbReference type="CTD" id="43456"/>
<organism evidence="13 14">
    <name type="scientific">Galendromus occidentalis</name>
    <name type="common">western predatory mite</name>
    <dbReference type="NCBI Taxonomy" id="34638"/>
    <lineage>
        <taxon>Eukaryota</taxon>
        <taxon>Metazoa</taxon>
        <taxon>Ecdysozoa</taxon>
        <taxon>Arthropoda</taxon>
        <taxon>Chelicerata</taxon>
        <taxon>Arachnida</taxon>
        <taxon>Acari</taxon>
        <taxon>Parasitiformes</taxon>
        <taxon>Mesostigmata</taxon>
        <taxon>Gamasina</taxon>
        <taxon>Phytoseioidea</taxon>
        <taxon>Phytoseiidae</taxon>
        <taxon>Typhlodrominae</taxon>
        <taxon>Galendromus</taxon>
    </lineage>
</organism>
<evidence type="ECO:0000256" key="10">
    <source>
        <dbReference type="ARBA" id="ARBA00041770"/>
    </source>
</evidence>
<keyword evidence="13" id="KW-1185">Reference proteome</keyword>
<dbReference type="InterPro" id="IPR006674">
    <property type="entry name" value="HD_domain"/>
</dbReference>
<evidence type="ECO:0000256" key="3">
    <source>
        <dbReference type="ARBA" id="ARBA00022801"/>
    </source>
</evidence>
<comment type="function">
    <text evidence="6">ppGpp hydrolyzing enzyme involved in starvation response.</text>
</comment>
<evidence type="ECO:0000256" key="9">
    <source>
        <dbReference type="ARBA" id="ARBA00041464"/>
    </source>
</evidence>
<keyword evidence="2" id="KW-0479">Metal-binding</keyword>
<dbReference type="Proteomes" id="UP000694867">
    <property type="component" value="Unplaced"/>
</dbReference>
<evidence type="ECO:0000256" key="2">
    <source>
        <dbReference type="ARBA" id="ARBA00022723"/>
    </source>
</evidence>
<dbReference type="PROSITE" id="PS51831">
    <property type="entry name" value="HD"/>
    <property type="match status" value="1"/>
</dbReference>
<evidence type="ECO:0000313" key="13">
    <source>
        <dbReference type="Proteomes" id="UP000694867"/>
    </source>
</evidence>
<dbReference type="GO" id="GO:0046872">
    <property type="term" value="F:metal ion binding"/>
    <property type="evidence" value="ECO:0007669"/>
    <property type="project" value="UniProtKB-KW"/>
</dbReference>
<dbReference type="InterPro" id="IPR052194">
    <property type="entry name" value="MESH1"/>
</dbReference>
<dbReference type="PANTHER" id="PTHR46246:SF1">
    <property type="entry name" value="GUANOSINE-3',5'-BIS(DIPHOSPHATE) 3'-PYROPHOSPHOHYDROLASE MESH1"/>
    <property type="match status" value="1"/>
</dbReference>
<gene>
    <name evidence="14" type="primary">LOC100903956</name>
</gene>
<keyword evidence="3" id="KW-0378">Hydrolase</keyword>
<dbReference type="GeneID" id="100903956"/>
<dbReference type="InterPro" id="IPR003607">
    <property type="entry name" value="HD/PDEase_dom"/>
</dbReference>
<evidence type="ECO:0000256" key="11">
    <source>
        <dbReference type="ARBA" id="ARBA00047968"/>
    </source>
</evidence>
<evidence type="ECO:0000256" key="4">
    <source>
        <dbReference type="ARBA" id="ARBA00023211"/>
    </source>
</evidence>
<feature type="domain" description="HD" evidence="12">
    <location>
        <begin position="33"/>
        <end position="127"/>
    </location>
</feature>
<evidence type="ECO:0000256" key="5">
    <source>
        <dbReference type="ARBA" id="ARBA00024387"/>
    </source>
</evidence>
<protein>
    <recommendedName>
        <fullName evidence="8">Guanosine-3',5'-bis(diphosphate) 3'-pyrophosphohydrolase MESH1</fullName>
        <ecNumber evidence="5">3.1.7.2</ecNumber>
    </recommendedName>
    <alternativeName>
        <fullName evidence="9">Metazoan SpoT homolog 1</fullName>
    </alternativeName>
    <alternativeName>
        <fullName evidence="10">Penta-phosphate guanosine-3'-pyrophosphohydrolase</fullName>
    </alternativeName>
</protein>
<evidence type="ECO:0000256" key="7">
    <source>
        <dbReference type="ARBA" id="ARBA00038354"/>
    </source>
</evidence>
<evidence type="ECO:0000259" key="12">
    <source>
        <dbReference type="PROSITE" id="PS51831"/>
    </source>
</evidence>
<dbReference type="EC" id="3.1.7.2" evidence="5"/>
<dbReference type="CDD" id="cd00077">
    <property type="entry name" value="HDc"/>
    <property type="match status" value="1"/>
</dbReference>
<evidence type="ECO:0000256" key="8">
    <source>
        <dbReference type="ARBA" id="ARBA00040793"/>
    </source>
</evidence>
<dbReference type="KEGG" id="goe:100903956"/>
<dbReference type="AlphaFoldDB" id="A0AAJ6QXX1"/>